<name>A0A4Y7RF02_9FIRM</name>
<keyword evidence="4" id="KW-0949">S-adenosyl-L-methionine</keyword>
<gene>
    <name evidence="8" type="primary">cfa_1</name>
    <name evidence="8" type="ORF">Psch_01140</name>
</gene>
<evidence type="ECO:0000259" key="7">
    <source>
        <dbReference type="Pfam" id="PF25371"/>
    </source>
</evidence>
<protein>
    <submittedName>
        <fullName evidence="8">Cyclopropane-fatty-acyl-phospholipid synthase</fullName>
        <ecNumber evidence="8">2.1.1.79</ecNumber>
    </submittedName>
</protein>
<evidence type="ECO:0000256" key="1">
    <source>
        <dbReference type="ARBA" id="ARBA00010815"/>
    </source>
</evidence>
<sequence>MQKQLLHNLLGGIKSPAFEVTYWDGTTERYGAGAPCFKLLFREKLPGRKFVQDPVLTLGEAYMDGVIDFFGDLEEITKTVLQGKEIFEGRFKGHALARSFPCRLRPNSLRKQQEDIQQHYDLGNDFFSLWLDETMSYSCAYFQSPADSLSKAQNQKIDHVLKKLELKPGETLLDIGSGWGWLIIRAAREYGVKAMGITLSQEQFEETRRRIKELGLDGQVEVELMDYRVLASGGRVFDKIASVGMFEHVGRANYPEFMSSLRRLLKEGGLVLLHTISHLKEGPVNSWIEKYIFRGGYIPSLREAIWQLADYDFHVIDVESLRVHYAMTLERWAEGFEHNVDRVREMFGERFVRMWRLYLHSCAASFWVSGLNVHQILFSGGLNNNLALTREHLYRQVEC</sequence>
<reference evidence="8 9" key="1">
    <citation type="journal article" date="2018" name="Environ. Microbiol.">
        <title>Novel energy conservation strategies and behaviour of Pelotomaculum schinkii driving syntrophic propionate catabolism.</title>
        <authorList>
            <person name="Hidalgo-Ahumada C.A.P."/>
            <person name="Nobu M.K."/>
            <person name="Narihiro T."/>
            <person name="Tamaki H."/>
            <person name="Liu W.T."/>
            <person name="Kamagata Y."/>
            <person name="Stams A.J.M."/>
            <person name="Imachi H."/>
            <person name="Sousa D.Z."/>
        </authorList>
    </citation>
    <scope>NUCLEOTIDE SEQUENCE [LARGE SCALE GENOMIC DNA]</scope>
    <source>
        <strain evidence="8 9">HH</strain>
    </source>
</reference>
<keyword evidence="3 8" id="KW-0808">Transferase</keyword>
<keyword evidence="2 8" id="KW-0489">Methyltransferase</keyword>
<dbReference type="PANTHER" id="PTHR43667">
    <property type="entry name" value="CYCLOPROPANE-FATTY-ACYL-PHOSPHOLIPID SYNTHASE"/>
    <property type="match status" value="1"/>
</dbReference>
<dbReference type="GO" id="GO:0008610">
    <property type="term" value="P:lipid biosynthetic process"/>
    <property type="evidence" value="ECO:0007669"/>
    <property type="project" value="InterPro"/>
</dbReference>
<dbReference type="EMBL" id="QFGA01000001">
    <property type="protein sequence ID" value="TEB07585.1"/>
    <property type="molecule type" value="Genomic_DNA"/>
</dbReference>
<dbReference type="GO" id="GO:0008825">
    <property type="term" value="F:cyclopropane-fatty-acyl-phospholipid synthase activity"/>
    <property type="evidence" value="ECO:0007669"/>
    <property type="project" value="UniProtKB-EC"/>
</dbReference>
<evidence type="ECO:0000256" key="2">
    <source>
        <dbReference type="ARBA" id="ARBA00022603"/>
    </source>
</evidence>
<dbReference type="Pfam" id="PF25371">
    <property type="entry name" value="DUF7884"/>
    <property type="match status" value="1"/>
</dbReference>
<accession>A0A4Y7RF02</accession>
<dbReference type="InterPro" id="IPR003333">
    <property type="entry name" value="CMAS"/>
</dbReference>
<feature type="active site" evidence="6">
    <location>
        <position position="362"/>
    </location>
</feature>
<evidence type="ECO:0000256" key="6">
    <source>
        <dbReference type="PIRSR" id="PIRSR003085-1"/>
    </source>
</evidence>
<evidence type="ECO:0000256" key="4">
    <source>
        <dbReference type="ARBA" id="ARBA00022691"/>
    </source>
</evidence>
<dbReference type="Proteomes" id="UP000298324">
    <property type="component" value="Unassembled WGS sequence"/>
</dbReference>
<dbReference type="SUPFAM" id="SSF53335">
    <property type="entry name" value="S-adenosyl-L-methionine-dependent methyltransferases"/>
    <property type="match status" value="1"/>
</dbReference>
<keyword evidence="5" id="KW-0443">Lipid metabolism</keyword>
<evidence type="ECO:0000313" key="8">
    <source>
        <dbReference type="EMBL" id="TEB07585.1"/>
    </source>
</evidence>
<dbReference type="RefSeq" id="WP_190239438.1">
    <property type="nucleotide sequence ID" value="NZ_QFGA01000001.1"/>
</dbReference>
<dbReference type="Gene3D" id="3.40.50.150">
    <property type="entry name" value="Vaccinia Virus protein VP39"/>
    <property type="match status" value="1"/>
</dbReference>
<dbReference type="PIRSF" id="PIRSF003085">
    <property type="entry name" value="CMAS"/>
    <property type="match status" value="1"/>
</dbReference>
<evidence type="ECO:0000256" key="3">
    <source>
        <dbReference type="ARBA" id="ARBA00022679"/>
    </source>
</evidence>
<dbReference type="Pfam" id="PF02353">
    <property type="entry name" value="CMAS"/>
    <property type="match status" value="1"/>
</dbReference>
<dbReference type="InterPro" id="IPR057206">
    <property type="entry name" value="DUF7884"/>
</dbReference>
<comment type="caution">
    <text evidence="8">The sequence shown here is derived from an EMBL/GenBank/DDBJ whole genome shotgun (WGS) entry which is preliminary data.</text>
</comment>
<dbReference type="EC" id="2.1.1.79" evidence="8"/>
<dbReference type="CDD" id="cd02440">
    <property type="entry name" value="AdoMet_MTases"/>
    <property type="match status" value="1"/>
</dbReference>
<evidence type="ECO:0000256" key="5">
    <source>
        <dbReference type="ARBA" id="ARBA00023098"/>
    </source>
</evidence>
<proteinExistence type="inferred from homology"/>
<keyword evidence="9" id="KW-1185">Reference proteome</keyword>
<dbReference type="PANTHER" id="PTHR43667:SF1">
    <property type="entry name" value="CYCLOPROPANE-FATTY-ACYL-PHOSPHOLIPID SYNTHASE"/>
    <property type="match status" value="1"/>
</dbReference>
<comment type="similarity">
    <text evidence="1">Belongs to the CFA/CMAS family.</text>
</comment>
<evidence type="ECO:0000313" key="9">
    <source>
        <dbReference type="Proteomes" id="UP000298324"/>
    </source>
</evidence>
<dbReference type="InterPro" id="IPR050723">
    <property type="entry name" value="CFA/CMAS"/>
</dbReference>
<dbReference type="InterPro" id="IPR029063">
    <property type="entry name" value="SAM-dependent_MTases_sf"/>
</dbReference>
<organism evidence="8 9">
    <name type="scientific">Pelotomaculum schinkii</name>
    <dbReference type="NCBI Taxonomy" id="78350"/>
    <lineage>
        <taxon>Bacteria</taxon>
        <taxon>Bacillati</taxon>
        <taxon>Bacillota</taxon>
        <taxon>Clostridia</taxon>
        <taxon>Eubacteriales</taxon>
        <taxon>Desulfotomaculaceae</taxon>
        <taxon>Pelotomaculum</taxon>
    </lineage>
</organism>
<dbReference type="AlphaFoldDB" id="A0A4Y7RF02"/>
<dbReference type="GO" id="GO:0032259">
    <property type="term" value="P:methylation"/>
    <property type="evidence" value="ECO:0007669"/>
    <property type="project" value="UniProtKB-KW"/>
</dbReference>
<feature type="domain" description="DUF7884" evidence="7">
    <location>
        <begin position="6"/>
        <end position="87"/>
    </location>
</feature>